<dbReference type="GO" id="GO:0080044">
    <property type="term" value="F:quercetin 7-O-glucosyltransferase activity"/>
    <property type="evidence" value="ECO:0007669"/>
    <property type="project" value="TreeGrafter"/>
</dbReference>
<evidence type="ECO:0000256" key="3">
    <source>
        <dbReference type="ARBA" id="ARBA00022679"/>
    </source>
</evidence>
<dbReference type="PANTHER" id="PTHR11926">
    <property type="entry name" value="GLUCOSYL/GLUCURONOSYL TRANSFERASES"/>
    <property type="match status" value="1"/>
</dbReference>
<keyword evidence="3" id="KW-0808">Transferase</keyword>
<dbReference type="EnsemblPlants" id="OPUNC07G07930.1">
    <property type="protein sequence ID" value="OPUNC07G07930.1"/>
    <property type="gene ID" value="OPUNC07G07930"/>
</dbReference>
<dbReference type="OMA" id="ANSQMPF"/>
<evidence type="ECO:0000256" key="1">
    <source>
        <dbReference type="ARBA" id="ARBA00009995"/>
    </source>
</evidence>
<name>A0A0E0LIU1_ORYPU</name>
<organism evidence="4">
    <name type="scientific">Oryza punctata</name>
    <name type="common">Red rice</name>
    <dbReference type="NCBI Taxonomy" id="4537"/>
    <lineage>
        <taxon>Eukaryota</taxon>
        <taxon>Viridiplantae</taxon>
        <taxon>Streptophyta</taxon>
        <taxon>Embryophyta</taxon>
        <taxon>Tracheophyta</taxon>
        <taxon>Spermatophyta</taxon>
        <taxon>Magnoliopsida</taxon>
        <taxon>Liliopsida</taxon>
        <taxon>Poales</taxon>
        <taxon>Poaceae</taxon>
        <taxon>BOP clade</taxon>
        <taxon>Oryzoideae</taxon>
        <taxon>Oryzeae</taxon>
        <taxon>Oryzinae</taxon>
        <taxon>Oryza</taxon>
    </lineage>
</organism>
<dbReference type="SUPFAM" id="SSF53756">
    <property type="entry name" value="UDP-Glycosyltransferase/glycogen phosphorylase"/>
    <property type="match status" value="1"/>
</dbReference>
<dbReference type="PANTHER" id="PTHR11926:SF1494">
    <property type="entry name" value="FLAVONOL 3-O-GLUCOSYLTRANSFERASE UGT76E12-RELATED"/>
    <property type="match status" value="1"/>
</dbReference>
<evidence type="ECO:0000313" key="5">
    <source>
        <dbReference type="Proteomes" id="UP000026962"/>
    </source>
</evidence>
<dbReference type="Gramene" id="OPUNC07G07930.1">
    <property type="protein sequence ID" value="OPUNC07G07930.1"/>
    <property type="gene ID" value="OPUNC07G07930"/>
</dbReference>
<proteinExistence type="inferred from homology"/>
<dbReference type="CDD" id="cd03784">
    <property type="entry name" value="GT1_Gtf-like"/>
    <property type="match status" value="1"/>
</dbReference>
<comment type="similarity">
    <text evidence="1">Belongs to the UDP-glycosyltransferase family.</text>
</comment>
<keyword evidence="2" id="KW-0328">Glycosyltransferase</keyword>
<evidence type="ECO:0000256" key="2">
    <source>
        <dbReference type="ARBA" id="ARBA00022676"/>
    </source>
</evidence>
<sequence length="474" mass="51455">MAATSPASYGGGGDGVGRRRVLMFPLPFQGHVTPMLQLADVFRSRAGLAVTVFHAPVNAPAAAAAAAAAGDYRFVTVGADVAEEAAALMPTGGSGSDFAGALMGLDALLRAPFDDALRHVLAEDAATACCMVVDSNLRGVQEVAERRGVRTLALRTGGACCLVAYMAFPELCGKGVLPPASRDQLQLDMQLDELPPLRLRDMMFSATSTHATMATCLERLLDSARCSSGVILNTFEDLENSDLRKITNGLNVPVYAIGPLHKISIGQESSLLTQDQTCLEWLDKQEAESVLYVSFGSLASMDSQELFETAWGLVDSKIPFLWVIRPNSVQGSQQACLPDGFEEATRGRGMVVSWAPQQDVLRHRAVGGFWTHNGWNSTLESICDGVPMICRPQFADQMINTRYVQEVWKIGFELEGKIERRMIDRAVRKLLCSEEGKEMRYRAKDLKNKAITCIEKGGSSNTAIHMLVNLIMSF</sequence>
<dbReference type="Proteomes" id="UP000026962">
    <property type="component" value="Chromosome 7"/>
</dbReference>
<evidence type="ECO:0000313" key="4">
    <source>
        <dbReference type="EnsemblPlants" id="OPUNC07G07930.1"/>
    </source>
</evidence>
<dbReference type="Pfam" id="PF00201">
    <property type="entry name" value="UDPGT"/>
    <property type="match status" value="1"/>
</dbReference>
<dbReference type="GO" id="GO:0080043">
    <property type="term" value="F:quercetin 3-O-glucosyltransferase activity"/>
    <property type="evidence" value="ECO:0007669"/>
    <property type="project" value="TreeGrafter"/>
</dbReference>
<dbReference type="AlphaFoldDB" id="A0A0E0LIU1"/>
<reference evidence="4" key="2">
    <citation type="submission" date="2018-05" db="EMBL/GenBank/DDBJ databases">
        <title>OpunRS2 (Oryza punctata Reference Sequence Version 2).</title>
        <authorList>
            <person name="Zhang J."/>
            <person name="Kudrna D."/>
            <person name="Lee S."/>
            <person name="Talag J."/>
            <person name="Welchert J."/>
            <person name="Wing R.A."/>
        </authorList>
    </citation>
    <scope>NUCLEOTIDE SEQUENCE [LARGE SCALE GENOMIC DNA]</scope>
</reference>
<protein>
    <recommendedName>
        <fullName evidence="6">Glycosyltransferase</fullName>
    </recommendedName>
</protein>
<evidence type="ECO:0008006" key="6">
    <source>
        <dbReference type="Google" id="ProtNLM"/>
    </source>
</evidence>
<dbReference type="Gene3D" id="3.40.50.2000">
    <property type="entry name" value="Glycogen Phosphorylase B"/>
    <property type="match status" value="2"/>
</dbReference>
<keyword evidence="5" id="KW-1185">Reference proteome</keyword>
<dbReference type="InterPro" id="IPR002213">
    <property type="entry name" value="UDP_glucos_trans"/>
</dbReference>
<accession>A0A0E0LIU1</accession>
<dbReference type="FunFam" id="3.40.50.2000:FF:000199">
    <property type="entry name" value="UDP-glycosyltransferase 76C1"/>
    <property type="match status" value="1"/>
</dbReference>
<dbReference type="HOGENOM" id="CLU_001724_0_0_1"/>
<dbReference type="FunFam" id="3.40.50.2000:FF:000040">
    <property type="entry name" value="UDP-glycosyltransferase 76C1"/>
    <property type="match status" value="1"/>
</dbReference>
<reference evidence="4" key="1">
    <citation type="submission" date="2015-04" db="UniProtKB">
        <authorList>
            <consortium name="EnsemblPlants"/>
        </authorList>
    </citation>
    <scope>IDENTIFICATION</scope>
</reference>
<dbReference type="eggNOG" id="KOG1192">
    <property type="taxonomic scope" value="Eukaryota"/>
</dbReference>